<dbReference type="PROSITE" id="PS00829">
    <property type="entry name" value="GREAB_1"/>
    <property type="match status" value="1"/>
</dbReference>
<feature type="domain" description="Transcription elongation factor GreA/GreB C-terminal" evidence="9">
    <location>
        <begin position="85"/>
        <end position="162"/>
    </location>
</feature>
<dbReference type="PANTHER" id="PTHR30437:SF4">
    <property type="entry name" value="TRANSCRIPTION ELONGATION FACTOR GREA"/>
    <property type="match status" value="1"/>
</dbReference>
<evidence type="ECO:0000256" key="6">
    <source>
        <dbReference type="ARBA" id="ARBA00024916"/>
    </source>
</evidence>
<dbReference type="SUPFAM" id="SSF54534">
    <property type="entry name" value="FKBP-like"/>
    <property type="match status" value="1"/>
</dbReference>
<dbReference type="InterPro" id="IPR036953">
    <property type="entry name" value="GreA/GreB_C_sf"/>
</dbReference>
<dbReference type="GO" id="GO:0003746">
    <property type="term" value="F:translation elongation factor activity"/>
    <property type="evidence" value="ECO:0007669"/>
    <property type="project" value="UniProtKB-KW"/>
</dbReference>
<dbReference type="Gene3D" id="1.10.287.180">
    <property type="entry name" value="Transcription elongation factor, GreA/GreB, N-terminal domain"/>
    <property type="match status" value="1"/>
</dbReference>
<dbReference type="HAMAP" id="MF_00105">
    <property type="entry name" value="GreA_GreB"/>
    <property type="match status" value="1"/>
</dbReference>
<evidence type="ECO:0000256" key="8">
    <source>
        <dbReference type="HAMAP-Rule" id="MF_00105"/>
    </source>
</evidence>
<evidence type="ECO:0000259" key="9">
    <source>
        <dbReference type="Pfam" id="PF01272"/>
    </source>
</evidence>
<dbReference type="FunFam" id="1.10.287.180:FF:000001">
    <property type="entry name" value="Transcription elongation factor GreA"/>
    <property type="match status" value="1"/>
</dbReference>
<dbReference type="InterPro" id="IPR028624">
    <property type="entry name" value="Tscrpt_elong_fac_GreA/B"/>
</dbReference>
<proteinExistence type="inferred from homology"/>
<sequence>MSNSDNKAPATWLSQDAYDRLQAELDELIANRPVIAAEINARREEGDLRENGGYHAAREEQGKQEGRILYLKELLRTAKVGEAPTADVVSPGMVVTIYFDDDPDDTETFLLGSREIASTTDLTVYSPESALGKSILGSRSGQTVTYTAPSGADIKVTVVGFEPFTS</sequence>
<keyword evidence="5 8" id="KW-0804">Transcription</keyword>
<dbReference type="InterPro" id="IPR022691">
    <property type="entry name" value="Tscrpt_elong_fac_GreA/B_N"/>
</dbReference>
<dbReference type="NCBIfam" id="NF001262">
    <property type="entry name" value="PRK00226.1-3"/>
    <property type="match status" value="1"/>
</dbReference>
<dbReference type="GO" id="GO:0006354">
    <property type="term" value="P:DNA-templated transcription elongation"/>
    <property type="evidence" value="ECO:0007669"/>
    <property type="project" value="TreeGrafter"/>
</dbReference>
<dbReference type="AlphaFoldDB" id="A0A562ICM5"/>
<dbReference type="EMBL" id="VLKE01000001">
    <property type="protein sequence ID" value="TWH68463.1"/>
    <property type="molecule type" value="Genomic_DNA"/>
</dbReference>
<dbReference type="GO" id="GO:0070063">
    <property type="term" value="F:RNA polymerase binding"/>
    <property type="evidence" value="ECO:0007669"/>
    <property type="project" value="InterPro"/>
</dbReference>
<dbReference type="InterPro" id="IPR036805">
    <property type="entry name" value="Tscrpt_elong_fac_GreA/B_N_sf"/>
</dbReference>
<gene>
    <name evidence="8" type="primary">greA</name>
    <name evidence="11" type="ORF">JD77_03456</name>
</gene>
<comment type="function">
    <text evidence="6 8">Necessary for efficient RNA polymerase transcription elongation past template-encoded arresting sites. The arresting sites in DNA have the property of trapping a certain fraction of elongating RNA polymerases that pass through, resulting in locked ternary complexes. Cleavage of the nascent transcript by cleavage factors such as GreA or GreB allows the resumption of elongation from the new 3'terminus. GreA releases sequences of 2 to 3 nucleotides.</text>
</comment>
<dbReference type="RefSeq" id="WP_145775267.1">
    <property type="nucleotide sequence ID" value="NZ_BAAATQ010000010.1"/>
</dbReference>
<comment type="similarity">
    <text evidence="1 8">Belongs to the GreA/GreB family.</text>
</comment>
<dbReference type="InterPro" id="IPR001437">
    <property type="entry name" value="Tscrpt_elong_fac_GreA/B_C"/>
</dbReference>
<dbReference type="GO" id="GO:0032784">
    <property type="term" value="P:regulation of DNA-templated transcription elongation"/>
    <property type="evidence" value="ECO:0007669"/>
    <property type="project" value="UniProtKB-UniRule"/>
</dbReference>
<evidence type="ECO:0000256" key="3">
    <source>
        <dbReference type="ARBA" id="ARBA00023015"/>
    </source>
</evidence>
<evidence type="ECO:0000256" key="2">
    <source>
        <dbReference type="ARBA" id="ARBA00013729"/>
    </source>
</evidence>
<dbReference type="Proteomes" id="UP000319825">
    <property type="component" value="Unassembled WGS sequence"/>
</dbReference>
<evidence type="ECO:0000313" key="12">
    <source>
        <dbReference type="Proteomes" id="UP000319825"/>
    </source>
</evidence>
<evidence type="ECO:0000256" key="4">
    <source>
        <dbReference type="ARBA" id="ARBA00023125"/>
    </source>
</evidence>
<name>A0A562ICM5_MICOL</name>
<keyword evidence="12" id="KW-1185">Reference proteome</keyword>
<keyword evidence="11" id="KW-0251">Elongation factor</keyword>
<dbReference type="OrthoDB" id="9797227at2"/>
<evidence type="ECO:0000256" key="5">
    <source>
        <dbReference type="ARBA" id="ARBA00023163"/>
    </source>
</evidence>
<evidence type="ECO:0000256" key="7">
    <source>
        <dbReference type="ARBA" id="ARBA00030776"/>
    </source>
</evidence>
<protein>
    <recommendedName>
        <fullName evidence="2 8">Transcription elongation factor GreA</fullName>
    </recommendedName>
    <alternativeName>
        <fullName evidence="7 8">Transcript cleavage factor GreA</fullName>
    </alternativeName>
</protein>
<dbReference type="InterPro" id="IPR018151">
    <property type="entry name" value="TF_GreA/GreB_CS"/>
</dbReference>
<organism evidence="11 12">
    <name type="scientific">Micromonospora olivasterospora</name>
    <dbReference type="NCBI Taxonomy" id="1880"/>
    <lineage>
        <taxon>Bacteria</taxon>
        <taxon>Bacillati</taxon>
        <taxon>Actinomycetota</taxon>
        <taxon>Actinomycetes</taxon>
        <taxon>Micromonosporales</taxon>
        <taxon>Micromonosporaceae</taxon>
        <taxon>Micromonospora</taxon>
    </lineage>
</organism>
<accession>A0A562ICM5</accession>
<dbReference type="PANTHER" id="PTHR30437">
    <property type="entry name" value="TRANSCRIPTION ELONGATION FACTOR GREA"/>
    <property type="match status" value="1"/>
</dbReference>
<dbReference type="SUPFAM" id="SSF46557">
    <property type="entry name" value="GreA transcript cleavage protein, N-terminal domain"/>
    <property type="match status" value="1"/>
</dbReference>
<keyword evidence="11" id="KW-0648">Protein biosynthesis</keyword>
<dbReference type="Pfam" id="PF03449">
    <property type="entry name" value="GreA_GreB_N"/>
    <property type="match status" value="1"/>
</dbReference>
<reference evidence="11 12" key="1">
    <citation type="submission" date="2019-07" db="EMBL/GenBank/DDBJ databases">
        <title>R&amp;d 2014.</title>
        <authorList>
            <person name="Klenk H.-P."/>
        </authorList>
    </citation>
    <scope>NUCLEOTIDE SEQUENCE [LARGE SCALE GENOMIC DNA]</scope>
    <source>
        <strain evidence="11 12">DSM 43868</strain>
    </source>
</reference>
<keyword evidence="4 8" id="KW-0238">DNA-binding</keyword>
<dbReference type="InterPro" id="IPR023459">
    <property type="entry name" value="Tscrpt_elong_fac_GreA/B_fam"/>
</dbReference>
<dbReference type="Pfam" id="PF01272">
    <property type="entry name" value="GreA_GreB"/>
    <property type="match status" value="1"/>
</dbReference>
<evidence type="ECO:0000313" key="11">
    <source>
        <dbReference type="EMBL" id="TWH68463.1"/>
    </source>
</evidence>
<feature type="domain" description="Transcription elongation factor GreA/GreB N-terminal" evidence="10">
    <location>
        <begin position="12"/>
        <end position="80"/>
    </location>
</feature>
<keyword evidence="3 8" id="KW-0805">Transcription regulation</keyword>
<comment type="caution">
    <text evidence="11">The sequence shown here is derived from an EMBL/GenBank/DDBJ whole genome shotgun (WGS) entry which is preliminary data.</text>
</comment>
<dbReference type="Gene3D" id="3.10.50.30">
    <property type="entry name" value="Transcription elongation factor, GreA/GreB, C-terminal domain"/>
    <property type="match status" value="1"/>
</dbReference>
<evidence type="ECO:0000256" key="1">
    <source>
        <dbReference type="ARBA" id="ARBA00008213"/>
    </source>
</evidence>
<evidence type="ECO:0000259" key="10">
    <source>
        <dbReference type="Pfam" id="PF03449"/>
    </source>
</evidence>
<dbReference type="PIRSF" id="PIRSF006092">
    <property type="entry name" value="GreA_GreB"/>
    <property type="match status" value="1"/>
</dbReference>
<dbReference type="GO" id="GO:0003677">
    <property type="term" value="F:DNA binding"/>
    <property type="evidence" value="ECO:0007669"/>
    <property type="project" value="UniProtKB-UniRule"/>
</dbReference>